<dbReference type="InterPro" id="IPR006461">
    <property type="entry name" value="PLAC_motif_containing"/>
</dbReference>
<name>H6BD80_OSTED</name>
<dbReference type="OrthoDB" id="1045822at2759"/>
<sequence>ICKLFQITSTSLQGSLGRQKSWKMSGEWQHGLFGCFDNFSICLISYFVPCYQFGKNAEAVGESCLLCGLALLVPLVDLWAVISIRGKIRESKGIQGSLVGDLLTWCICPLCALVQESQEVQGMSPQAIARE</sequence>
<evidence type="ECO:0000313" key="2">
    <source>
        <dbReference type="EMBL" id="AFA34412.1"/>
    </source>
</evidence>
<dbReference type="AlphaFoldDB" id="H6BD80"/>
<protein>
    <submittedName>
        <fullName evidence="2">XP001642131-like protein</fullName>
    </submittedName>
</protein>
<accession>H6BD80</accession>
<dbReference type="EMBL" id="JF744708">
    <property type="protein sequence ID" value="AFA34412.1"/>
    <property type="molecule type" value="mRNA"/>
</dbReference>
<reference evidence="2" key="1">
    <citation type="journal article" date="2012" name="Gene">
        <title>Identification and expression of immune genes in the flat oyster Ostrea edulis in response to bonamiosis.</title>
        <authorList>
            <person name="Martin-Gomez L."/>
            <person name="Villalba A."/>
            <person name="Abollo E."/>
        </authorList>
    </citation>
    <scope>NUCLEOTIDE SEQUENCE</scope>
</reference>
<proteinExistence type="evidence at transcript level"/>
<comment type="similarity">
    <text evidence="1">Belongs to the cornifelin family.</text>
</comment>
<dbReference type="NCBIfam" id="TIGR01571">
    <property type="entry name" value="A_thal_Cys_rich"/>
    <property type="match status" value="1"/>
</dbReference>
<evidence type="ECO:0000256" key="1">
    <source>
        <dbReference type="ARBA" id="ARBA00009024"/>
    </source>
</evidence>
<feature type="non-terminal residue" evidence="2">
    <location>
        <position position="1"/>
    </location>
</feature>
<dbReference type="PANTHER" id="PTHR15907">
    <property type="entry name" value="DUF614 FAMILY PROTEIN-RELATED"/>
    <property type="match status" value="1"/>
</dbReference>
<organism evidence="2">
    <name type="scientific">Ostrea edulis</name>
    <name type="common">Native oyster</name>
    <name type="synonym">European flat oyster</name>
    <dbReference type="NCBI Taxonomy" id="37623"/>
    <lineage>
        <taxon>Eukaryota</taxon>
        <taxon>Metazoa</taxon>
        <taxon>Spiralia</taxon>
        <taxon>Lophotrochozoa</taxon>
        <taxon>Mollusca</taxon>
        <taxon>Bivalvia</taxon>
        <taxon>Autobranchia</taxon>
        <taxon>Pteriomorphia</taxon>
        <taxon>Ostreida</taxon>
        <taxon>Ostreoidea</taxon>
        <taxon>Ostreidae</taxon>
        <taxon>Ostrea</taxon>
    </lineage>
</organism>
<dbReference type="Pfam" id="PF04749">
    <property type="entry name" value="PLAC8"/>
    <property type="match status" value="1"/>
</dbReference>